<sequence length="39" mass="4303">MYTTSTTRQHDSFVTDSQNLSLFTKKLAPVGGNSKANKK</sequence>
<name>A0A1L8WFE9_9ENTE</name>
<evidence type="ECO:0000313" key="1">
    <source>
        <dbReference type="EMBL" id="OJG79432.1"/>
    </source>
</evidence>
<dbReference type="AlphaFoldDB" id="A0A1L8WFE9"/>
<accession>A0A1L8WFE9</accession>
<reference evidence="1 2" key="1">
    <citation type="submission" date="2014-12" db="EMBL/GenBank/DDBJ databases">
        <title>Draft genome sequences of 29 type strains of Enterococci.</title>
        <authorList>
            <person name="Zhong Z."/>
            <person name="Sun Z."/>
            <person name="Liu W."/>
            <person name="Zhang W."/>
            <person name="Zhang H."/>
        </authorList>
    </citation>
    <scope>NUCLEOTIDE SEQUENCE [LARGE SCALE GENOMIC DNA]</scope>
    <source>
        <strain evidence="1 2">DSM 15687</strain>
    </source>
</reference>
<organism evidence="1 2">
    <name type="scientific">Enterococcus ratti</name>
    <dbReference type="NCBI Taxonomy" id="150033"/>
    <lineage>
        <taxon>Bacteria</taxon>
        <taxon>Bacillati</taxon>
        <taxon>Bacillota</taxon>
        <taxon>Bacilli</taxon>
        <taxon>Lactobacillales</taxon>
        <taxon>Enterococcaceae</taxon>
        <taxon>Enterococcus</taxon>
    </lineage>
</organism>
<evidence type="ECO:0000313" key="2">
    <source>
        <dbReference type="Proteomes" id="UP000182152"/>
    </source>
</evidence>
<comment type="caution">
    <text evidence="1">The sequence shown here is derived from an EMBL/GenBank/DDBJ whole genome shotgun (WGS) entry which is preliminary data.</text>
</comment>
<protein>
    <submittedName>
        <fullName evidence="1">Uncharacterized protein</fullName>
    </submittedName>
</protein>
<proteinExistence type="predicted"/>
<keyword evidence="2" id="KW-1185">Reference proteome</keyword>
<dbReference type="Proteomes" id="UP000182152">
    <property type="component" value="Unassembled WGS sequence"/>
</dbReference>
<gene>
    <name evidence="1" type="ORF">RV14_GL000855</name>
</gene>
<dbReference type="EMBL" id="JXLB01000019">
    <property type="protein sequence ID" value="OJG79432.1"/>
    <property type="molecule type" value="Genomic_DNA"/>
</dbReference>